<reference evidence="2 3" key="1">
    <citation type="submission" date="2017-09" db="EMBL/GenBank/DDBJ databases">
        <title>Whole genomes of Flavobacteriaceae.</title>
        <authorList>
            <person name="Stine C."/>
            <person name="Li C."/>
            <person name="Tadesse D."/>
        </authorList>
    </citation>
    <scope>NUCLEOTIDE SEQUENCE [LARGE SCALE GENOMIC DNA]</scope>
    <source>
        <strain evidence="2 3">ATCC 35036</strain>
    </source>
</reference>
<dbReference type="AlphaFoldDB" id="A0A2H3KU43"/>
<dbReference type="OMA" id="DHMVHFR"/>
<dbReference type="Proteomes" id="UP000220828">
    <property type="component" value="Unassembled WGS sequence"/>
</dbReference>
<dbReference type="SUPFAM" id="SSF54909">
    <property type="entry name" value="Dimeric alpha+beta barrel"/>
    <property type="match status" value="1"/>
</dbReference>
<dbReference type="PROSITE" id="PS51725">
    <property type="entry name" value="ABM"/>
    <property type="match status" value="1"/>
</dbReference>
<dbReference type="RefSeq" id="WP_014084531.1">
    <property type="nucleotide sequence ID" value="NZ_CBCSFI010000054.1"/>
</dbReference>
<dbReference type="InterPro" id="IPR007138">
    <property type="entry name" value="ABM_dom"/>
</dbReference>
<name>A0A2H3KU43_9FLAO</name>
<accession>A0A2H3KU43</accession>
<dbReference type="Gene3D" id="3.30.70.100">
    <property type="match status" value="1"/>
</dbReference>
<dbReference type="GO" id="GO:0004497">
    <property type="term" value="F:monooxygenase activity"/>
    <property type="evidence" value="ECO:0007669"/>
    <property type="project" value="UniProtKB-KW"/>
</dbReference>
<sequence>MIVEVAQLHVKYGQEVQFEHDFNTAGQYISSINGYIKHTLLKCLEKECQYILLVEWNQLEDHTIGFRNSDAYQHWKQLLHHYYEPFPTVEHYKVIL</sequence>
<dbReference type="PANTHER" id="PTHR34474:SF2">
    <property type="entry name" value="SIGNAL TRANSDUCTION PROTEIN TRAP"/>
    <property type="match status" value="1"/>
</dbReference>
<evidence type="ECO:0000259" key="1">
    <source>
        <dbReference type="PROSITE" id="PS51725"/>
    </source>
</evidence>
<keyword evidence="2" id="KW-0560">Oxidoreductase</keyword>
<dbReference type="InterPro" id="IPR011008">
    <property type="entry name" value="Dimeric_a/b-barrel"/>
</dbReference>
<dbReference type="InterPro" id="IPR050404">
    <property type="entry name" value="Heme-degrading_MO"/>
</dbReference>
<dbReference type="EMBL" id="PCMW01000155">
    <property type="protein sequence ID" value="PDS21721.1"/>
    <property type="molecule type" value="Genomic_DNA"/>
</dbReference>
<dbReference type="PANTHER" id="PTHR34474">
    <property type="entry name" value="SIGNAL TRANSDUCTION PROTEIN TRAP"/>
    <property type="match status" value="1"/>
</dbReference>
<comment type="caution">
    <text evidence="2">The sequence shown here is derived from an EMBL/GenBank/DDBJ whole genome shotgun (WGS) entry which is preliminary data.</text>
</comment>
<dbReference type="OrthoDB" id="9798157at2"/>
<protein>
    <submittedName>
        <fullName evidence="2">Antibiotic biosynthesis monooxygenase</fullName>
    </submittedName>
</protein>
<proteinExistence type="predicted"/>
<evidence type="ECO:0000313" key="2">
    <source>
        <dbReference type="EMBL" id="PDS21721.1"/>
    </source>
</evidence>
<feature type="domain" description="ABM" evidence="1">
    <location>
        <begin position="2"/>
        <end position="91"/>
    </location>
</feature>
<evidence type="ECO:0000313" key="3">
    <source>
        <dbReference type="Proteomes" id="UP000220828"/>
    </source>
</evidence>
<dbReference type="Pfam" id="PF03992">
    <property type="entry name" value="ABM"/>
    <property type="match status" value="1"/>
</dbReference>
<organism evidence="2 3">
    <name type="scientific">Flavobacterium branchiophilum</name>
    <dbReference type="NCBI Taxonomy" id="55197"/>
    <lineage>
        <taxon>Bacteria</taxon>
        <taxon>Pseudomonadati</taxon>
        <taxon>Bacteroidota</taxon>
        <taxon>Flavobacteriia</taxon>
        <taxon>Flavobacteriales</taxon>
        <taxon>Flavobacteriaceae</taxon>
        <taxon>Flavobacterium</taxon>
    </lineage>
</organism>
<gene>
    <name evidence="2" type="ORF">B0A77_15245</name>
</gene>
<keyword evidence="2" id="KW-0503">Monooxygenase</keyword>